<reference evidence="2 3" key="1">
    <citation type="submission" date="2024-09" db="EMBL/GenBank/DDBJ databases">
        <title>Chromosome-scale assembly of Riccia sorocarpa.</title>
        <authorList>
            <person name="Paukszto L."/>
        </authorList>
    </citation>
    <scope>NUCLEOTIDE SEQUENCE [LARGE SCALE GENOMIC DNA]</scope>
    <source>
        <strain evidence="2">LP-2024</strain>
        <tissue evidence="2">Aerial parts of the thallus</tissue>
    </source>
</reference>
<feature type="region of interest" description="Disordered" evidence="1">
    <location>
        <begin position="1"/>
        <end position="349"/>
    </location>
</feature>
<feature type="compositionally biased region" description="Polar residues" evidence="1">
    <location>
        <begin position="146"/>
        <end position="166"/>
    </location>
</feature>
<evidence type="ECO:0000256" key="1">
    <source>
        <dbReference type="SAM" id="MobiDB-lite"/>
    </source>
</evidence>
<name>A0ABD3GKP7_9MARC</name>
<gene>
    <name evidence="2" type="ORF">R1sor_022127</name>
</gene>
<proteinExistence type="predicted"/>
<feature type="compositionally biased region" description="Basic and acidic residues" evidence="1">
    <location>
        <begin position="211"/>
        <end position="231"/>
    </location>
</feature>
<dbReference type="EMBL" id="JBJQOH010000007">
    <property type="protein sequence ID" value="KAL3679171.1"/>
    <property type="molecule type" value="Genomic_DNA"/>
</dbReference>
<feature type="compositionally biased region" description="Polar residues" evidence="1">
    <location>
        <begin position="54"/>
        <end position="65"/>
    </location>
</feature>
<keyword evidence="3" id="KW-1185">Reference proteome</keyword>
<feature type="compositionally biased region" description="Polar residues" evidence="1">
    <location>
        <begin position="283"/>
        <end position="296"/>
    </location>
</feature>
<comment type="caution">
    <text evidence="2">The sequence shown here is derived from an EMBL/GenBank/DDBJ whole genome shotgun (WGS) entry which is preliminary data.</text>
</comment>
<protein>
    <submittedName>
        <fullName evidence="2">Uncharacterized protein</fullName>
    </submittedName>
</protein>
<evidence type="ECO:0000313" key="2">
    <source>
        <dbReference type="EMBL" id="KAL3679171.1"/>
    </source>
</evidence>
<accession>A0ABD3GKP7</accession>
<dbReference type="Proteomes" id="UP001633002">
    <property type="component" value="Unassembled WGS sequence"/>
</dbReference>
<sequence length="433" mass="47061">MDESSGSFSGGSLDGLTSVVGQFHLGGEAGGRGDPRSRGASHRGSYRRGGFTQRGRNFQNVTRQGRGNGEFAGSLPDSQRNDEFSASGMSGPSRLTANSSREVLGFPRDNSQDVRRTNAGRDGSFHGDGLFTPAAAFPPPADDYRNSQNDYNPEYQSYHGNPQQQRVGYEANRFGGPRRGGGRGQRFSERPPSDVPHTPPQTGRRGGRIHHNAEDGRRVDGGREDENRRVEFPGGGVYRGVDQGTTAAQLDYSEYAGSESGSTTSSDYRRESRFIRDAGFESRSGSSHNNVPSGNFVNIYDGADNDRGPIRENHRGSNGSGGQRRDSQQAPGRRGPQTESGGPLWRAKKSQVPQLVQELEERLSKGSIECMICYDMWRPQRLVLVARRHSLADVASKRLSAAAGTFVGGRLTAGGIHAREYVMKGLVKLARPR</sequence>
<feature type="compositionally biased region" description="Basic and acidic residues" evidence="1">
    <location>
        <begin position="304"/>
        <end position="315"/>
    </location>
</feature>
<dbReference type="AlphaFoldDB" id="A0ABD3GKP7"/>
<feature type="compositionally biased region" description="Basic and acidic residues" evidence="1">
    <location>
        <begin position="267"/>
        <end position="280"/>
    </location>
</feature>
<feature type="compositionally biased region" description="Polar residues" evidence="1">
    <location>
        <begin position="87"/>
        <end position="101"/>
    </location>
</feature>
<organism evidence="2 3">
    <name type="scientific">Riccia sorocarpa</name>
    <dbReference type="NCBI Taxonomy" id="122646"/>
    <lineage>
        <taxon>Eukaryota</taxon>
        <taxon>Viridiplantae</taxon>
        <taxon>Streptophyta</taxon>
        <taxon>Embryophyta</taxon>
        <taxon>Marchantiophyta</taxon>
        <taxon>Marchantiopsida</taxon>
        <taxon>Marchantiidae</taxon>
        <taxon>Marchantiales</taxon>
        <taxon>Ricciaceae</taxon>
        <taxon>Riccia</taxon>
    </lineage>
</organism>
<evidence type="ECO:0000313" key="3">
    <source>
        <dbReference type="Proteomes" id="UP001633002"/>
    </source>
</evidence>